<gene>
    <name evidence="1" type="ORF">THAOC_31849</name>
</gene>
<evidence type="ECO:0000313" key="1">
    <source>
        <dbReference type="EMBL" id="EJK49297.1"/>
    </source>
</evidence>
<dbReference type="Proteomes" id="UP000266841">
    <property type="component" value="Unassembled WGS sequence"/>
</dbReference>
<name>K0RRM4_THAOC</name>
<accession>K0RRM4</accession>
<protein>
    <submittedName>
        <fullName evidence="1">Uncharacterized protein</fullName>
    </submittedName>
</protein>
<dbReference type="EMBL" id="AGNL01044951">
    <property type="protein sequence ID" value="EJK49297.1"/>
    <property type="molecule type" value="Genomic_DNA"/>
</dbReference>
<evidence type="ECO:0000313" key="2">
    <source>
        <dbReference type="Proteomes" id="UP000266841"/>
    </source>
</evidence>
<comment type="caution">
    <text evidence="1">The sequence shown here is derived from an EMBL/GenBank/DDBJ whole genome shotgun (WGS) entry which is preliminary data.</text>
</comment>
<dbReference type="AlphaFoldDB" id="K0RRM4"/>
<organism evidence="1 2">
    <name type="scientific">Thalassiosira oceanica</name>
    <name type="common">Marine diatom</name>
    <dbReference type="NCBI Taxonomy" id="159749"/>
    <lineage>
        <taxon>Eukaryota</taxon>
        <taxon>Sar</taxon>
        <taxon>Stramenopiles</taxon>
        <taxon>Ochrophyta</taxon>
        <taxon>Bacillariophyta</taxon>
        <taxon>Coscinodiscophyceae</taxon>
        <taxon>Thalassiosirophycidae</taxon>
        <taxon>Thalassiosirales</taxon>
        <taxon>Thalassiosiraceae</taxon>
        <taxon>Thalassiosira</taxon>
    </lineage>
</organism>
<reference evidence="1 2" key="1">
    <citation type="journal article" date="2012" name="Genome Biol.">
        <title>Genome and low-iron response of an oceanic diatom adapted to chronic iron limitation.</title>
        <authorList>
            <person name="Lommer M."/>
            <person name="Specht M."/>
            <person name="Roy A.S."/>
            <person name="Kraemer L."/>
            <person name="Andreson R."/>
            <person name="Gutowska M.A."/>
            <person name="Wolf J."/>
            <person name="Bergner S.V."/>
            <person name="Schilhabel M.B."/>
            <person name="Klostermeier U.C."/>
            <person name="Beiko R.G."/>
            <person name="Rosenstiel P."/>
            <person name="Hippler M."/>
            <person name="Laroche J."/>
        </authorList>
    </citation>
    <scope>NUCLEOTIDE SEQUENCE [LARGE SCALE GENOMIC DNA]</scope>
    <source>
        <strain evidence="1 2">CCMP1005</strain>
    </source>
</reference>
<sequence>MAFVVHVDRLLTVQFQGSAITFLVRNYRIFCPMSDWVKTRGRDILQWVNSFWKRADFTVSTGAAYSVAERHISRSKSQGRKNSLTPPC</sequence>
<keyword evidence="2" id="KW-1185">Reference proteome</keyword>
<proteinExistence type="predicted"/>